<feature type="repeat" description="WD" evidence="1">
    <location>
        <begin position="142"/>
        <end position="169"/>
    </location>
</feature>
<organism evidence="2 3">
    <name type="scientific">Actinospica acidithermotolerans</name>
    <dbReference type="NCBI Taxonomy" id="2828514"/>
    <lineage>
        <taxon>Bacteria</taxon>
        <taxon>Bacillati</taxon>
        <taxon>Actinomycetota</taxon>
        <taxon>Actinomycetes</taxon>
        <taxon>Catenulisporales</taxon>
        <taxon>Actinospicaceae</taxon>
        <taxon>Actinospica</taxon>
    </lineage>
</organism>
<dbReference type="RefSeq" id="WP_212519831.1">
    <property type="nucleotide sequence ID" value="NZ_JAGSOH010000063.1"/>
</dbReference>
<dbReference type="SMART" id="SM00320">
    <property type="entry name" value="WD40"/>
    <property type="match status" value="7"/>
</dbReference>
<dbReference type="InterPro" id="IPR006311">
    <property type="entry name" value="TAT_signal"/>
</dbReference>
<evidence type="ECO:0000313" key="2">
    <source>
        <dbReference type="EMBL" id="MBR7828696.1"/>
    </source>
</evidence>
<accession>A0A941EC09</accession>
<dbReference type="EMBL" id="JAGSOH010000063">
    <property type="protein sequence ID" value="MBR7828696.1"/>
    <property type="molecule type" value="Genomic_DNA"/>
</dbReference>
<feature type="repeat" description="WD" evidence="1">
    <location>
        <begin position="176"/>
        <end position="218"/>
    </location>
</feature>
<gene>
    <name evidence="2" type="ORF">KDK95_20475</name>
</gene>
<dbReference type="Proteomes" id="UP000676325">
    <property type="component" value="Unassembled WGS sequence"/>
</dbReference>
<dbReference type="PANTHER" id="PTHR19879">
    <property type="entry name" value="TRANSCRIPTION INITIATION FACTOR TFIID"/>
    <property type="match status" value="1"/>
</dbReference>
<evidence type="ECO:0008006" key="4">
    <source>
        <dbReference type="Google" id="ProtNLM"/>
    </source>
</evidence>
<dbReference type="InterPro" id="IPR036322">
    <property type="entry name" value="WD40_repeat_dom_sf"/>
</dbReference>
<dbReference type="PROSITE" id="PS51318">
    <property type="entry name" value="TAT"/>
    <property type="match status" value="1"/>
</dbReference>
<dbReference type="PROSITE" id="PS50294">
    <property type="entry name" value="WD_REPEATS_REGION"/>
    <property type="match status" value="1"/>
</dbReference>
<sequence length="339" mass="34400">MPGTGAKWLSRRTVLIGTAVVAVGAGVSIAVAESGSGSSALRGLAELTNGVSDTDAVAFSPDGASLFAASGTQIQQWATSNWAAGLQLDDAQVTVSALGVNPRGTLLAAAADAVYVWNAQTGKLLKTIDRVGSALDPTQFYTCLQFSPDGSLLAVGDEHGLIRLWNTTTWAVQGELKGHSGSIGGLAFAPDGATLVSGGSDDHSVRVWKLSSRTCVDTAVQSKGVMAVSYSSDGRLFAAAFDDTVKFFDAATYATAASVGGFALSITGAVFVPGSHIVVAVDPNEDVQLCDPTPGATQQRWSTANGNDAVAVSPDGKTVAVGADGGGIHVWSIAAMLPK</sequence>
<dbReference type="Pfam" id="PF00400">
    <property type="entry name" value="WD40"/>
    <property type="match status" value="4"/>
</dbReference>
<dbReference type="AlphaFoldDB" id="A0A941EC09"/>
<name>A0A941EC09_9ACTN</name>
<dbReference type="InterPro" id="IPR015943">
    <property type="entry name" value="WD40/YVTN_repeat-like_dom_sf"/>
</dbReference>
<evidence type="ECO:0000313" key="3">
    <source>
        <dbReference type="Proteomes" id="UP000676325"/>
    </source>
</evidence>
<keyword evidence="3" id="KW-1185">Reference proteome</keyword>
<proteinExistence type="predicted"/>
<protein>
    <recommendedName>
        <fullName evidence="4">WD40 repeat domain-containing protein</fullName>
    </recommendedName>
</protein>
<evidence type="ECO:0000256" key="1">
    <source>
        <dbReference type="PROSITE-ProRule" id="PRU00221"/>
    </source>
</evidence>
<dbReference type="InterPro" id="IPR001680">
    <property type="entry name" value="WD40_rpt"/>
</dbReference>
<dbReference type="Gene3D" id="2.130.10.10">
    <property type="entry name" value="YVTN repeat-like/Quinoprotein amine dehydrogenase"/>
    <property type="match status" value="2"/>
</dbReference>
<reference evidence="2" key="1">
    <citation type="submission" date="2021-04" db="EMBL/GenBank/DDBJ databases">
        <title>Genome based classification of Actinospica acidithermotolerans sp. nov., an actinobacterium isolated from an Indonesian hot spring.</title>
        <authorList>
            <person name="Kusuma A.B."/>
            <person name="Putra K.E."/>
            <person name="Nafisah S."/>
            <person name="Loh J."/>
            <person name="Nouioui I."/>
            <person name="Goodfellow M."/>
        </authorList>
    </citation>
    <scope>NUCLEOTIDE SEQUENCE</scope>
    <source>
        <strain evidence="2">MGRD01-02</strain>
    </source>
</reference>
<dbReference type="PROSITE" id="PS50082">
    <property type="entry name" value="WD_REPEATS_2"/>
    <property type="match status" value="2"/>
</dbReference>
<comment type="caution">
    <text evidence="2">The sequence shown here is derived from an EMBL/GenBank/DDBJ whole genome shotgun (WGS) entry which is preliminary data.</text>
</comment>
<keyword evidence="1" id="KW-0853">WD repeat</keyword>
<dbReference type="PANTHER" id="PTHR19879:SF9">
    <property type="entry name" value="TRANSCRIPTION INITIATION FACTOR TFIID SUBUNIT 5"/>
    <property type="match status" value="1"/>
</dbReference>
<dbReference type="SUPFAM" id="SSF50978">
    <property type="entry name" value="WD40 repeat-like"/>
    <property type="match status" value="1"/>
</dbReference>